<keyword evidence="3" id="KW-1185">Reference proteome</keyword>
<evidence type="ECO:0008006" key="4">
    <source>
        <dbReference type="Google" id="ProtNLM"/>
    </source>
</evidence>
<dbReference type="EMBL" id="BSUZ01000001">
    <property type="protein sequence ID" value="GMA86312.1"/>
    <property type="molecule type" value="Genomic_DNA"/>
</dbReference>
<accession>A0ABQ6JHE6</accession>
<name>A0ABQ6JHE6_9ACTN</name>
<gene>
    <name evidence="2" type="ORF">GCM10025868_15620</name>
</gene>
<organism evidence="2 3">
    <name type="scientific">Angustibacter aerolatus</name>
    <dbReference type="NCBI Taxonomy" id="1162965"/>
    <lineage>
        <taxon>Bacteria</taxon>
        <taxon>Bacillati</taxon>
        <taxon>Actinomycetota</taxon>
        <taxon>Actinomycetes</taxon>
        <taxon>Kineosporiales</taxon>
        <taxon>Kineosporiaceae</taxon>
    </lineage>
</organism>
<feature type="region of interest" description="Disordered" evidence="1">
    <location>
        <begin position="217"/>
        <end position="249"/>
    </location>
</feature>
<reference evidence="3" key="1">
    <citation type="journal article" date="2019" name="Int. J. Syst. Evol. Microbiol.">
        <title>The Global Catalogue of Microorganisms (GCM) 10K type strain sequencing project: providing services to taxonomists for standard genome sequencing and annotation.</title>
        <authorList>
            <consortium name="The Broad Institute Genomics Platform"/>
            <consortium name="The Broad Institute Genome Sequencing Center for Infectious Disease"/>
            <person name="Wu L."/>
            <person name="Ma J."/>
        </authorList>
    </citation>
    <scope>NUCLEOTIDE SEQUENCE [LARGE SCALE GENOMIC DNA]</scope>
    <source>
        <strain evidence="3">NBRC 108730</strain>
    </source>
</reference>
<protein>
    <recommendedName>
        <fullName evidence="4">Lantibiotic dehydratase N-terminal domain-containing protein</fullName>
    </recommendedName>
</protein>
<sequence length="272" mass="29851">MRTVLGWSVRALSPDAARAHRVLGLLPVECAVPQVLAAALQARAGTGRRRPGRAWPATIWPHRCTTWCTCTPPSLAVDLPVPDRRAAIGRVLDWYVDTTAATVDLIYPGQHETSHDAAPDAAAAAIDATGASRWLVEHDDLLQRLVVLAAARDHPAAHTLPAALRRYLSEPEFGRTWGPSLLLARQSARRHADQARRGQLLPLLAVVATHERRFDDAVEPDPGRRAPALRRPVARRTRPDRHGAVRGPALRRVGDRAWTPRSRTPRSRTCCG</sequence>
<comment type="caution">
    <text evidence="2">The sequence shown here is derived from an EMBL/GenBank/DDBJ whole genome shotgun (WGS) entry which is preliminary data.</text>
</comment>
<dbReference type="Proteomes" id="UP001157017">
    <property type="component" value="Unassembled WGS sequence"/>
</dbReference>
<evidence type="ECO:0000256" key="1">
    <source>
        <dbReference type="SAM" id="MobiDB-lite"/>
    </source>
</evidence>
<evidence type="ECO:0000313" key="3">
    <source>
        <dbReference type="Proteomes" id="UP001157017"/>
    </source>
</evidence>
<evidence type="ECO:0000313" key="2">
    <source>
        <dbReference type="EMBL" id="GMA86312.1"/>
    </source>
</evidence>
<proteinExistence type="predicted"/>